<gene>
    <name evidence="5" type="ORF">AYY17_09990</name>
</gene>
<dbReference type="RefSeq" id="WP_067425511.1">
    <property type="nucleotide sequence ID" value="NZ_LZEX01000042.1"/>
</dbReference>
<dbReference type="PANTHER" id="PTHR21599:SF7">
    <property type="entry name" value="GLYCERATE 2-KINASE"/>
    <property type="match status" value="1"/>
</dbReference>
<comment type="similarity">
    <text evidence="1 4">Belongs to the glycerate kinase type-1 family.</text>
</comment>
<reference evidence="5 6" key="1">
    <citation type="submission" date="2016-06" db="EMBL/GenBank/DDBJ databases">
        <authorList>
            <person name="Kjaerup R.B."/>
            <person name="Dalgaard T.S."/>
            <person name="Juul-Madsen H.R."/>
        </authorList>
    </citation>
    <scope>NUCLEOTIDE SEQUENCE [LARGE SCALE GENOMIC DNA]</scope>
    <source>
        <strain evidence="5 6">GCSL-Mp3</strain>
    </source>
</reference>
<dbReference type="Gene3D" id="3.90.1510.10">
    <property type="entry name" value="Glycerate kinase, domain 2"/>
    <property type="match status" value="1"/>
</dbReference>
<evidence type="ECO:0000313" key="5">
    <source>
        <dbReference type="EMBL" id="OBU03875.1"/>
    </source>
</evidence>
<accession>A0A1B8H486</accession>
<protein>
    <submittedName>
        <fullName evidence="5">Glycerate kinase</fullName>
    </submittedName>
</protein>
<comment type="caution">
    <text evidence="5">The sequence shown here is derived from an EMBL/GenBank/DDBJ whole genome shotgun (WGS) entry which is preliminary data.</text>
</comment>
<proteinExistence type="inferred from homology"/>
<dbReference type="NCBIfam" id="TIGR00045">
    <property type="entry name" value="glycerate kinase"/>
    <property type="match status" value="1"/>
</dbReference>
<organism evidence="5 6">
    <name type="scientific">Morganella psychrotolerans</name>
    <dbReference type="NCBI Taxonomy" id="368603"/>
    <lineage>
        <taxon>Bacteria</taxon>
        <taxon>Pseudomonadati</taxon>
        <taxon>Pseudomonadota</taxon>
        <taxon>Gammaproteobacteria</taxon>
        <taxon>Enterobacterales</taxon>
        <taxon>Morganellaceae</taxon>
        <taxon>Morganella</taxon>
    </lineage>
</organism>
<evidence type="ECO:0000313" key="6">
    <source>
        <dbReference type="Proteomes" id="UP000092247"/>
    </source>
</evidence>
<evidence type="ECO:0000256" key="1">
    <source>
        <dbReference type="ARBA" id="ARBA00006284"/>
    </source>
</evidence>
<sequence length="387" mass="39701">MKIVIAPDSFKESLTAMQVADAVEAGFKIIFPDAQYIKLPMADGGEGTVVSMIEATQGTLKEVTVTAPLGNKVTAFYGLSGDGKTAVIEMAAASGLHLVPAAKRDPRITTTFGTGELILAALDDGAEKIILGIGGSATNDGGAGMMQALGAVFRDTQGYSLSFGGSALASLASVDMRELDPRLSLTEFVVACDVNNPLCGPKGASATFGPQKGATPAVVTELDVALHHYGEIIESLTGKSVIDVAGAGAAGGMGVPLMAWLDAKMQPGIEMVIETLDLHRVVQGADLVITGEGRMDSQTIHGKTPVGVARVAKACGIPVIALVGGMSDDYACVHDHGIDAVFSVVRGISSQEDALAQAAQNVEVTARNVAATLAIKISPSYFRMPGC</sequence>
<dbReference type="AlphaFoldDB" id="A0A1B8H486"/>
<dbReference type="PANTHER" id="PTHR21599">
    <property type="entry name" value="GLYCERATE KINASE"/>
    <property type="match status" value="1"/>
</dbReference>
<dbReference type="Gene3D" id="3.40.50.10350">
    <property type="entry name" value="Glycerate kinase, domain 1"/>
    <property type="match status" value="1"/>
</dbReference>
<dbReference type="SUPFAM" id="SSF110738">
    <property type="entry name" value="Glycerate kinase I"/>
    <property type="match status" value="1"/>
</dbReference>
<dbReference type="EMBL" id="LZEX01000042">
    <property type="protein sequence ID" value="OBU03875.1"/>
    <property type="molecule type" value="Genomic_DNA"/>
</dbReference>
<dbReference type="PIRSF" id="PIRSF006078">
    <property type="entry name" value="GlxK"/>
    <property type="match status" value="1"/>
</dbReference>
<dbReference type="InterPro" id="IPR018193">
    <property type="entry name" value="Glyc_kinase_flavodox-like_fold"/>
</dbReference>
<dbReference type="STRING" id="368603.AYY16_10230"/>
<dbReference type="Pfam" id="PF02595">
    <property type="entry name" value="Gly_kinase"/>
    <property type="match status" value="1"/>
</dbReference>
<evidence type="ECO:0000256" key="3">
    <source>
        <dbReference type="ARBA" id="ARBA00022777"/>
    </source>
</evidence>
<keyword evidence="2 4" id="KW-0808">Transferase</keyword>
<evidence type="ECO:0000256" key="2">
    <source>
        <dbReference type="ARBA" id="ARBA00022679"/>
    </source>
</evidence>
<dbReference type="Proteomes" id="UP000092247">
    <property type="component" value="Unassembled WGS sequence"/>
</dbReference>
<dbReference type="InterPro" id="IPR018197">
    <property type="entry name" value="Glycerate_kinase_RE-like"/>
</dbReference>
<dbReference type="InterPro" id="IPR036129">
    <property type="entry name" value="Glycerate_kinase_sf"/>
</dbReference>
<dbReference type="GO" id="GO:0008887">
    <property type="term" value="F:glycerate kinase activity"/>
    <property type="evidence" value="ECO:0007669"/>
    <property type="project" value="UniProtKB-UniRule"/>
</dbReference>
<evidence type="ECO:0000256" key="4">
    <source>
        <dbReference type="PIRNR" id="PIRNR006078"/>
    </source>
</evidence>
<dbReference type="InterPro" id="IPR004381">
    <property type="entry name" value="Glycerate_kinase"/>
</dbReference>
<dbReference type="GO" id="GO:0031388">
    <property type="term" value="P:organic acid phosphorylation"/>
    <property type="evidence" value="ECO:0007669"/>
    <property type="project" value="UniProtKB-UniRule"/>
</dbReference>
<name>A0A1B8H486_9GAMM</name>
<keyword evidence="3 4" id="KW-0418">Kinase</keyword>